<reference evidence="1 2" key="1">
    <citation type="submission" date="2018-08" db="EMBL/GenBank/DDBJ databases">
        <title>A genome reference for cultivated species of the human gut microbiota.</title>
        <authorList>
            <person name="Zou Y."/>
            <person name="Xue W."/>
            <person name="Luo G."/>
        </authorList>
    </citation>
    <scope>NUCLEOTIDE SEQUENCE [LARGE SCALE GENOMIC DNA]</scope>
    <source>
        <strain evidence="1 2">AF28-11</strain>
    </source>
</reference>
<protein>
    <submittedName>
        <fullName evidence="1">PIG-L family deacetylase</fullName>
    </submittedName>
</protein>
<gene>
    <name evidence="1" type="ORF">DWY92_14445</name>
</gene>
<dbReference type="AlphaFoldDB" id="A0A412B974"/>
<dbReference type="InterPro" id="IPR003737">
    <property type="entry name" value="GlcNAc_PI_deacetylase-related"/>
</dbReference>
<dbReference type="SUPFAM" id="SSF102588">
    <property type="entry name" value="LmbE-like"/>
    <property type="match status" value="1"/>
</dbReference>
<evidence type="ECO:0000313" key="2">
    <source>
        <dbReference type="Proteomes" id="UP000283680"/>
    </source>
</evidence>
<comment type="caution">
    <text evidence="1">The sequence shown here is derived from an EMBL/GenBank/DDBJ whole genome shotgun (WGS) entry which is preliminary data.</text>
</comment>
<name>A0A412B974_BACUN</name>
<dbReference type="Gene3D" id="3.40.50.10320">
    <property type="entry name" value="LmbE-like"/>
    <property type="match status" value="1"/>
</dbReference>
<dbReference type="Proteomes" id="UP000283680">
    <property type="component" value="Unassembled WGS sequence"/>
</dbReference>
<dbReference type="Pfam" id="PF02585">
    <property type="entry name" value="PIG-L"/>
    <property type="match status" value="1"/>
</dbReference>
<dbReference type="PANTHER" id="PTHR12993:SF30">
    <property type="entry name" value="N-ACETYL-ALPHA-D-GLUCOSAMINYL L-MALATE DEACETYLASE 1"/>
    <property type="match status" value="1"/>
</dbReference>
<sequence>MSLFTNKRIMVVAAHPDDELLGLGATMHKLVKTQGVQTRVIILGEGITSRSDTRDTEQWKEVLERHHQNVETARQLIGYHSVQAYNFSDNRFDSHALLDIVKVVEHEKEQFRPDFIFTHHGGDLNIDHQMTFQAVMTATRPMEDEPVKAIFTFETPSASEWQATCDPRHFTANFYMEISEDDLKAKCAAMAAYEFESRAFPHPRSSEALKALARFRGYTVGKHLAEAFQIVRMIE</sequence>
<dbReference type="RefSeq" id="WP_035457975.1">
    <property type="nucleotide sequence ID" value="NZ_BAABYI010000001.1"/>
</dbReference>
<organism evidence="1 2">
    <name type="scientific">Bacteroides uniformis</name>
    <dbReference type="NCBI Taxonomy" id="820"/>
    <lineage>
        <taxon>Bacteria</taxon>
        <taxon>Pseudomonadati</taxon>
        <taxon>Bacteroidota</taxon>
        <taxon>Bacteroidia</taxon>
        <taxon>Bacteroidales</taxon>
        <taxon>Bacteroidaceae</taxon>
        <taxon>Bacteroides</taxon>
    </lineage>
</organism>
<dbReference type="EMBL" id="QRTH01000007">
    <property type="protein sequence ID" value="RGQ49775.1"/>
    <property type="molecule type" value="Genomic_DNA"/>
</dbReference>
<dbReference type="GO" id="GO:0016811">
    <property type="term" value="F:hydrolase activity, acting on carbon-nitrogen (but not peptide) bonds, in linear amides"/>
    <property type="evidence" value="ECO:0007669"/>
    <property type="project" value="TreeGrafter"/>
</dbReference>
<proteinExistence type="predicted"/>
<accession>A0A412B974</accession>
<dbReference type="PANTHER" id="PTHR12993">
    <property type="entry name" value="N-ACETYLGLUCOSAMINYL-PHOSPHATIDYLINOSITOL DE-N-ACETYLASE-RELATED"/>
    <property type="match status" value="1"/>
</dbReference>
<dbReference type="InterPro" id="IPR024078">
    <property type="entry name" value="LmbE-like_dom_sf"/>
</dbReference>
<evidence type="ECO:0000313" key="1">
    <source>
        <dbReference type="EMBL" id="RGQ49775.1"/>
    </source>
</evidence>